<gene>
    <name evidence="1" type="ORF">U27_04029</name>
</gene>
<dbReference type="Proteomes" id="UP000030661">
    <property type="component" value="Unassembled WGS sequence"/>
</dbReference>
<dbReference type="AlphaFoldDB" id="A0A081BXL0"/>
<evidence type="ECO:0000313" key="2">
    <source>
        <dbReference type="Proteomes" id="UP000030661"/>
    </source>
</evidence>
<dbReference type="InterPro" id="IPR013783">
    <property type="entry name" value="Ig-like_fold"/>
</dbReference>
<dbReference type="HOGENOM" id="CLU_815505_0_0_0"/>
<dbReference type="Gene3D" id="2.60.40.10">
    <property type="entry name" value="Immunoglobulins"/>
    <property type="match status" value="1"/>
</dbReference>
<proteinExistence type="predicted"/>
<sequence length="340" mass="37172">MQRQGMFLIVCIFVLLGWSIWAYGTDRGTIQSGETRTGLQILVASAIDTWKFQGTAGDRILFNAETTAGALDPYIQLYPPSGGAREDYDYYGSLDHQLAESGEYTVTISDDYNDEVGTYNVSFLKIPGSVSSAEDPDGGPNASGQTIVGSAITPISDMDAFQFYGTVGDRILFNAETTAGTLDPYIQLYPPSGGAREDYDYYGSLDHQLVESGLYTVVVSDDYNNEVGTYNVSFSKNPSQVRPGIYNPLPANGANVSNFSGSFRWDAVSGATGYDLYFGENVTTALQKIGSNLSSPSRAFPALEFGKVYYWHVVAHTTTGDVQGPYWWFTTPVSYLLWTR</sequence>
<protein>
    <submittedName>
        <fullName evidence="1">FOG PKD repeat</fullName>
    </submittedName>
</protein>
<dbReference type="EMBL" id="DF820465">
    <property type="protein sequence ID" value="GAK57065.1"/>
    <property type="molecule type" value="Genomic_DNA"/>
</dbReference>
<evidence type="ECO:0000313" key="1">
    <source>
        <dbReference type="EMBL" id="GAK57065.1"/>
    </source>
</evidence>
<reference evidence="1" key="1">
    <citation type="journal article" date="2015" name="PeerJ">
        <title>First genomic representation of candidate bacterial phylum KSB3 points to enhanced environmental sensing as a trigger of wastewater bulking.</title>
        <authorList>
            <person name="Sekiguchi Y."/>
            <person name="Ohashi A."/>
            <person name="Parks D.H."/>
            <person name="Yamauchi T."/>
            <person name="Tyson G.W."/>
            <person name="Hugenholtz P."/>
        </authorList>
    </citation>
    <scope>NUCLEOTIDE SEQUENCE [LARGE SCALE GENOMIC DNA]</scope>
</reference>
<accession>A0A081BXL0</accession>
<keyword evidence="2" id="KW-1185">Reference proteome</keyword>
<name>A0A081BXL0_VECG1</name>
<organism evidence="1">
    <name type="scientific">Vecturithrix granuli</name>
    <dbReference type="NCBI Taxonomy" id="1499967"/>
    <lineage>
        <taxon>Bacteria</taxon>
        <taxon>Candidatus Moduliflexota</taxon>
        <taxon>Candidatus Vecturitrichia</taxon>
        <taxon>Candidatus Vecturitrichales</taxon>
        <taxon>Candidatus Vecturitrichaceae</taxon>
        <taxon>Candidatus Vecturithrix</taxon>
    </lineage>
</organism>
<dbReference type="Gene3D" id="2.60.120.380">
    <property type="match status" value="2"/>
</dbReference>